<feature type="transmembrane region" description="Helical" evidence="6">
    <location>
        <begin position="70"/>
        <end position="90"/>
    </location>
</feature>
<name>A0A0F0KXV0_9MICO</name>
<sequence length="207" mass="21530">MDIALVMQFWLVAVMLALTPGADWAYAISAGLRARSIAPSILGMIAGYTVVIVAVALGLGALVTAYPVTLTTLTVIGALYLVFLGATTLASRPAPIAESGEPIATGGWGQFLRGSGVSGINPKGLLLLLALLPQFTSPTGWPSTTQMLALGGLHLLNIAVVYTTVGLLARRLLRTRPRASSIVTRIAGIAMTVIGVGILIEQVLEWL</sequence>
<dbReference type="Pfam" id="PF01810">
    <property type="entry name" value="LysE"/>
    <property type="match status" value="1"/>
</dbReference>
<keyword evidence="5 6" id="KW-0472">Membrane</keyword>
<dbReference type="OrthoDB" id="9814990at2"/>
<evidence type="ECO:0000256" key="6">
    <source>
        <dbReference type="SAM" id="Phobius"/>
    </source>
</evidence>
<dbReference type="Proteomes" id="UP000033725">
    <property type="component" value="Unassembled WGS sequence"/>
</dbReference>
<dbReference type="AlphaFoldDB" id="A0A0F0KXV0"/>
<evidence type="ECO:0000256" key="1">
    <source>
        <dbReference type="ARBA" id="ARBA00004651"/>
    </source>
</evidence>
<comment type="subcellular location">
    <subcellularLocation>
        <location evidence="1">Cell membrane</location>
        <topology evidence="1">Multi-pass membrane protein</topology>
    </subcellularLocation>
</comment>
<evidence type="ECO:0000313" key="7">
    <source>
        <dbReference type="EMBL" id="KJL25717.1"/>
    </source>
</evidence>
<dbReference type="PANTHER" id="PTHR30086:SF20">
    <property type="entry name" value="ARGININE EXPORTER PROTEIN ARGO-RELATED"/>
    <property type="match status" value="1"/>
</dbReference>
<dbReference type="GO" id="GO:0015171">
    <property type="term" value="F:amino acid transmembrane transporter activity"/>
    <property type="evidence" value="ECO:0007669"/>
    <property type="project" value="TreeGrafter"/>
</dbReference>
<comment type="caution">
    <text evidence="7">The sequence shown here is derived from an EMBL/GenBank/DDBJ whole genome shotgun (WGS) entry which is preliminary data.</text>
</comment>
<dbReference type="EMBL" id="JYIV01000015">
    <property type="protein sequence ID" value="KJL25717.1"/>
    <property type="molecule type" value="Genomic_DNA"/>
</dbReference>
<dbReference type="InterPro" id="IPR001123">
    <property type="entry name" value="LeuE-type"/>
</dbReference>
<evidence type="ECO:0000313" key="8">
    <source>
        <dbReference type="Proteomes" id="UP000033725"/>
    </source>
</evidence>
<evidence type="ECO:0000256" key="5">
    <source>
        <dbReference type="ARBA" id="ARBA00023136"/>
    </source>
</evidence>
<dbReference type="RefSeq" id="WP_045262465.1">
    <property type="nucleotide sequence ID" value="NZ_JYIV01000015.1"/>
</dbReference>
<dbReference type="PATRIC" id="fig|82380.10.peg.508"/>
<keyword evidence="2" id="KW-1003">Cell membrane</keyword>
<feature type="transmembrane region" description="Helical" evidence="6">
    <location>
        <begin position="37"/>
        <end position="63"/>
    </location>
</feature>
<feature type="transmembrane region" description="Helical" evidence="6">
    <location>
        <begin position="182"/>
        <end position="200"/>
    </location>
</feature>
<feature type="transmembrane region" description="Helical" evidence="6">
    <location>
        <begin position="147"/>
        <end position="170"/>
    </location>
</feature>
<accession>A0A0F0KXV0</accession>
<proteinExistence type="predicted"/>
<evidence type="ECO:0000256" key="2">
    <source>
        <dbReference type="ARBA" id="ARBA00022475"/>
    </source>
</evidence>
<keyword evidence="3 6" id="KW-0812">Transmembrane</keyword>
<reference evidence="7 8" key="1">
    <citation type="submission" date="2015-02" db="EMBL/GenBank/DDBJ databases">
        <title>Draft genome sequences of ten Microbacterium spp. with emphasis on heavy metal contaminated environments.</title>
        <authorList>
            <person name="Corretto E."/>
        </authorList>
    </citation>
    <scope>NUCLEOTIDE SEQUENCE [LARGE SCALE GENOMIC DNA]</scope>
    <source>
        <strain evidence="7 8">BEL163</strain>
    </source>
</reference>
<dbReference type="GO" id="GO:0005886">
    <property type="term" value="C:plasma membrane"/>
    <property type="evidence" value="ECO:0007669"/>
    <property type="project" value="UniProtKB-SubCell"/>
</dbReference>
<keyword evidence="4 6" id="KW-1133">Transmembrane helix</keyword>
<dbReference type="PANTHER" id="PTHR30086">
    <property type="entry name" value="ARGININE EXPORTER PROTEIN ARGO"/>
    <property type="match status" value="1"/>
</dbReference>
<gene>
    <name evidence="7" type="primary">rhtB_1</name>
    <name evidence="7" type="ORF">RN51_00511</name>
</gene>
<organism evidence="7 8">
    <name type="scientific">Microbacterium oxydans</name>
    <dbReference type="NCBI Taxonomy" id="82380"/>
    <lineage>
        <taxon>Bacteria</taxon>
        <taxon>Bacillati</taxon>
        <taxon>Actinomycetota</taxon>
        <taxon>Actinomycetes</taxon>
        <taxon>Micrococcales</taxon>
        <taxon>Microbacteriaceae</taxon>
        <taxon>Microbacterium</taxon>
    </lineage>
</organism>
<evidence type="ECO:0000256" key="3">
    <source>
        <dbReference type="ARBA" id="ARBA00022692"/>
    </source>
</evidence>
<evidence type="ECO:0000256" key="4">
    <source>
        <dbReference type="ARBA" id="ARBA00022989"/>
    </source>
</evidence>
<protein>
    <submittedName>
        <fullName evidence="7">Homoserine/homoserine lactone efflux protein</fullName>
    </submittedName>
</protein>